<accession>A0AAN8JD48</accession>
<sequence length="248" mass="27741">MVVKYSSLYIYTTSDKMLTQVILVAAVSLAMAASHESKMNYQVMYDTSVNLTCSEHQEDEQRPGSTKNLQWILPNGDLVDKKTTNHNRVMYLQDGLLLHVKKVDDSDFGVYFCLIYTASENKYMVVKKGINVDGPYWGDLMGKYRQGLIIGSVAAAIVFVLMLGICYMFERHPVLVGRDSKYIADMKAPSPGFNKGIEDSAYDNAAIEIDEIKKPDNVNGKSSPVAHTKHVEIVVSEDNKKDDSNTHL</sequence>
<dbReference type="InterPro" id="IPR036179">
    <property type="entry name" value="Ig-like_dom_sf"/>
</dbReference>
<evidence type="ECO:0000259" key="3">
    <source>
        <dbReference type="PROSITE" id="PS50835"/>
    </source>
</evidence>
<proteinExistence type="predicted"/>
<feature type="compositionally biased region" description="Basic and acidic residues" evidence="1">
    <location>
        <begin position="229"/>
        <end position="248"/>
    </location>
</feature>
<keyword evidence="2" id="KW-0472">Membrane</keyword>
<feature type="transmembrane region" description="Helical" evidence="2">
    <location>
        <begin position="148"/>
        <end position="169"/>
    </location>
</feature>
<feature type="region of interest" description="Disordered" evidence="1">
    <location>
        <begin position="215"/>
        <end position="248"/>
    </location>
</feature>
<dbReference type="PROSITE" id="PS50835">
    <property type="entry name" value="IG_LIKE"/>
    <property type="match status" value="1"/>
</dbReference>
<name>A0AAN8JD48_PATCE</name>
<dbReference type="EMBL" id="JAZGQO010000011">
    <property type="protein sequence ID" value="KAK6172863.1"/>
    <property type="molecule type" value="Genomic_DNA"/>
</dbReference>
<organism evidence="4 5">
    <name type="scientific">Patella caerulea</name>
    <name type="common">Rayed Mediterranean limpet</name>
    <dbReference type="NCBI Taxonomy" id="87958"/>
    <lineage>
        <taxon>Eukaryota</taxon>
        <taxon>Metazoa</taxon>
        <taxon>Spiralia</taxon>
        <taxon>Lophotrochozoa</taxon>
        <taxon>Mollusca</taxon>
        <taxon>Gastropoda</taxon>
        <taxon>Patellogastropoda</taxon>
        <taxon>Patelloidea</taxon>
        <taxon>Patellidae</taxon>
        <taxon>Patella</taxon>
    </lineage>
</organism>
<evidence type="ECO:0000313" key="4">
    <source>
        <dbReference type="EMBL" id="KAK6172863.1"/>
    </source>
</evidence>
<evidence type="ECO:0000313" key="5">
    <source>
        <dbReference type="Proteomes" id="UP001347796"/>
    </source>
</evidence>
<dbReference type="SUPFAM" id="SSF48726">
    <property type="entry name" value="Immunoglobulin"/>
    <property type="match status" value="1"/>
</dbReference>
<reference evidence="4 5" key="1">
    <citation type="submission" date="2024-01" db="EMBL/GenBank/DDBJ databases">
        <title>The genome of the rayed Mediterranean limpet Patella caerulea (Linnaeus, 1758).</title>
        <authorList>
            <person name="Anh-Thu Weber A."/>
            <person name="Halstead-Nussloch G."/>
        </authorList>
    </citation>
    <scope>NUCLEOTIDE SEQUENCE [LARGE SCALE GENOMIC DNA]</scope>
    <source>
        <strain evidence="4">AATW-2023a</strain>
        <tissue evidence="4">Whole specimen</tissue>
    </source>
</reference>
<keyword evidence="5" id="KW-1185">Reference proteome</keyword>
<evidence type="ECO:0000256" key="2">
    <source>
        <dbReference type="SAM" id="Phobius"/>
    </source>
</evidence>
<dbReference type="Gene3D" id="2.60.40.10">
    <property type="entry name" value="Immunoglobulins"/>
    <property type="match status" value="1"/>
</dbReference>
<comment type="caution">
    <text evidence="4">The sequence shown here is derived from an EMBL/GenBank/DDBJ whole genome shotgun (WGS) entry which is preliminary data.</text>
</comment>
<evidence type="ECO:0000256" key="1">
    <source>
        <dbReference type="SAM" id="MobiDB-lite"/>
    </source>
</evidence>
<keyword evidence="2" id="KW-0812">Transmembrane</keyword>
<feature type="domain" description="Ig-like" evidence="3">
    <location>
        <begin position="48"/>
        <end position="131"/>
    </location>
</feature>
<protein>
    <recommendedName>
        <fullName evidence="3">Ig-like domain-containing protein</fullName>
    </recommendedName>
</protein>
<dbReference type="Proteomes" id="UP001347796">
    <property type="component" value="Unassembled WGS sequence"/>
</dbReference>
<gene>
    <name evidence="4" type="ORF">SNE40_016437</name>
</gene>
<dbReference type="InterPro" id="IPR013783">
    <property type="entry name" value="Ig-like_fold"/>
</dbReference>
<keyword evidence="2" id="KW-1133">Transmembrane helix</keyword>
<dbReference type="AlphaFoldDB" id="A0AAN8JD48"/>
<dbReference type="InterPro" id="IPR007110">
    <property type="entry name" value="Ig-like_dom"/>
</dbReference>